<dbReference type="InterPro" id="IPR046342">
    <property type="entry name" value="CBS_dom_sf"/>
</dbReference>
<dbReference type="SMART" id="SM00052">
    <property type="entry name" value="EAL"/>
    <property type="match status" value="1"/>
</dbReference>
<comment type="caution">
    <text evidence="3">The sequence shown here is derived from an EMBL/GenBank/DDBJ whole genome shotgun (WGS) entry which is preliminary data.</text>
</comment>
<dbReference type="PROSITE" id="PS50887">
    <property type="entry name" value="GGDEF"/>
    <property type="match status" value="1"/>
</dbReference>
<dbReference type="AlphaFoldDB" id="A0A0L6Z5P8"/>
<dbReference type="SUPFAM" id="SSF141868">
    <property type="entry name" value="EAL domain-like"/>
    <property type="match status" value="1"/>
</dbReference>
<dbReference type="RefSeq" id="WP_052222644.1">
    <property type="nucleotide sequence ID" value="NZ_LHUR01000042.1"/>
</dbReference>
<evidence type="ECO:0000313" key="3">
    <source>
        <dbReference type="EMBL" id="KOA18294.1"/>
    </source>
</evidence>
<dbReference type="InterPro" id="IPR000160">
    <property type="entry name" value="GGDEF_dom"/>
</dbReference>
<dbReference type="Gene3D" id="3.20.20.450">
    <property type="entry name" value="EAL domain"/>
    <property type="match status" value="1"/>
</dbReference>
<dbReference type="Pfam" id="PF00990">
    <property type="entry name" value="GGDEF"/>
    <property type="match status" value="1"/>
</dbReference>
<feature type="domain" description="GGDEF" evidence="2">
    <location>
        <begin position="427"/>
        <end position="583"/>
    </location>
</feature>
<dbReference type="NCBIfam" id="TIGR00254">
    <property type="entry name" value="GGDEF"/>
    <property type="match status" value="1"/>
</dbReference>
<dbReference type="InterPro" id="IPR035919">
    <property type="entry name" value="EAL_sf"/>
</dbReference>
<dbReference type="Gene3D" id="3.10.580.10">
    <property type="entry name" value="CBS-domain"/>
    <property type="match status" value="1"/>
</dbReference>
<dbReference type="InterPro" id="IPR000644">
    <property type="entry name" value="CBS_dom"/>
</dbReference>
<dbReference type="SUPFAM" id="SSF54631">
    <property type="entry name" value="CBS-domain pair"/>
    <property type="match status" value="1"/>
</dbReference>
<dbReference type="Gene3D" id="3.30.70.270">
    <property type="match status" value="1"/>
</dbReference>
<dbReference type="InterPro" id="IPR043128">
    <property type="entry name" value="Rev_trsase/Diguanyl_cyclase"/>
</dbReference>
<dbReference type="Proteomes" id="UP000037043">
    <property type="component" value="Unassembled WGS sequence"/>
</dbReference>
<keyword evidence="4" id="KW-1185">Reference proteome</keyword>
<dbReference type="CDD" id="cd04598">
    <property type="entry name" value="CBS_pair_GGDEF_EAL"/>
    <property type="match status" value="1"/>
</dbReference>
<dbReference type="InterPro" id="IPR001633">
    <property type="entry name" value="EAL_dom"/>
</dbReference>
<proteinExistence type="predicted"/>
<protein>
    <submittedName>
        <fullName evidence="3">Phytochrome-like protein cph2</fullName>
    </submittedName>
</protein>
<feature type="domain" description="EAL" evidence="1">
    <location>
        <begin position="1"/>
        <end position="250"/>
    </location>
</feature>
<dbReference type="SMART" id="SM00267">
    <property type="entry name" value="GGDEF"/>
    <property type="match status" value="1"/>
</dbReference>
<dbReference type="Pfam" id="PF00571">
    <property type="entry name" value="CBS"/>
    <property type="match status" value="1"/>
</dbReference>
<dbReference type="STRING" id="36844.SAMN04488501_101292"/>
<evidence type="ECO:0000259" key="1">
    <source>
        <dbReference type="PROSITE" id="PS50883"/>
    </source>
</evidence>
<dbReference type="PATRIC" id="fig|1121318.3.peg.3190"/>
<dbReference type="InterPro" id="IPR029787">
    <property type="entry name" value="Nucleotide_cyclase"/>
</dbReference>
<sequence length="583" mass="66000">MEMLAELNNILKNGNITSVFQPIVSLKDASVLGYEALSRGPKGSSLEFPDKLFKLAAIHNKSWELESLCRVKALENAKSIHKDKLLFINVDPLIFKDEKFKKGFTKEFLLKHNISPESIIFEITEKTAIEDYKSFSMALNNYTEQGYQIAIDDTGSGYSGLKTLYETKPHYIKIDMDLIRDIDKDYFKQALIKSLVMFAKSTNMKVIAEGIETEEELSTLINLNVHAGQGYYINKPSTSFSSASENAISTILKYNKLKNDKYSYFNHCIGQICSFEPSFAPEETCQKIKDFVNKSPTKGACIVKNNKPVGSVMKYSLDSVMASQYGFSVFSKRPISLIMDHSPLVVDYHTPVSEVSKIAMEREHNKVYDCVIVVKESEYYGLVTIKKLLEFTTEMERNYAKELNPLTGLPGNTIIEKVLNDVRKVNNHSCILYFDLDNFKAYNDVYGFEKGDKLLKFTSKLLQNNLKKKFPFNSFLGHIGGDDYIGIVENSLDKCEELCSYIINEFDKNVVKFFNRNDVLNGFIESTDRQGNRTTFNLTSLSIAGLYGNFNNFSSSEEISKLAAKIKKEAKAITGSSKVIKKI</sequence>
<name>A0A0L6Z5P8_9CLOT</name>
<dbReference type="CDD" id="cd01948">
    <property type="entry name" value="EAL"/>
    <property type="match status" value="1"/>
</dbReference>
<dbReference type="GO" id="GO:0071111">
    <property type="term" value="F:cyclic-guanylate-specific phosphodiesterase activity"/>
    <property type="evidence" value="ECO:0007669"/>
    <property type="project" value="InterPro"/>
</dbReference>
<evidence type="ECO:0000259" key="2">
    <source>
        <dbReference type="PROSITE" id="PS50887"/>
    </source>
</evidence>
<dbReference type="PANTHER" id="PTHR33121:SF76">
    <property type="entry name" value="SIGNALING PROTEIN"/>
    <property type="match status" value="1"/>
</dbReference>
<accession>A0A0L6Z5P8</accession>
<dbReference type="PROSITE" id="PS50883">
    <property type="entry name" value="EAL"/>
    <property type="match status" value="1"/>
</dbReference>
<organism evidence="3 4">
    <name type="scientific">Clostridium homopropionicum DSM 5847</name>
    <dbReference type="NCBI Taxonomy" id="1121318"/>
    <lineage>
        <taxon>Bacteria</taxon>
        <taxon>Bacillati</taxon>
        <taxon>Bacillota</taxon>
        <taxon>Clostridia</taxon>
        <taxon>Eubacteriales</taxon>
        <taxon>Clostridiaceae</taxon>
        <taxon>Clostridium</taxon>
    </lineage>
</organism>
<dbReference type="SUPFAM" id="SSF55073">
    <property type="entry name" value="Nucleotide cyclase"/>
    <property type="match status" value="1"/>
</dbReference>
<gene>
    <name evidence="3" type="primary">cph2_7</name>
    <name evidence="3" type="ORF">CLHOM_31910</name>
</gene>
<dbReference type="EMBL" id="LHUR01000042">
    <property type="protein sequence ID" value="KOA18294.1"/>
    <property type="molecule type" value="Genomic_DNA"/>
</dbReference>
<evidence type="ECO:0000313" key="4">
    <source>
        <dbReference type="Proteomes" id="UP000037043"/>
    </source>
</evidence>
<dbReference type="PANTHER" id="PTHR33121">
    <property type="entry name" value="CYCLIC DI-GMP PHOSPHODIESTERASE PDEF"/>
    <property type="match status" value="1"/>
</dbReference>
<dbReference type="InterPro" id="IPR050706">
    <property type="entry name" value="Cyclic-di-GMP_PDE-like"/>
</dbReference>
<dbReference type="Pfam" id="PF00563">
    <property type="entry name" value="EAL"/>
    <property type="match status" value="1"/>
</dbReference>
<dbReference type="CDD" id="cd01949">
    <property type="entry name" value="GGDEF"/>
    <property type="match status" value="1"/>
</dbReference>
<reference evidence="4" key="1">
    <citation type="submission" date="2015-08" db="EMBL/GenBank/DDBJ databases">
        <title>Genome sequence of the strict anaerobe Clostridium homopropionicum LuHBu1 (DSM 5847T).</title>
        <authorList>
            <person name="Poehlein A."/>
            <person name="Beck M."/>
            <person name="Schiel-Bengelsdorf B."/>
            <person name="Bengelsdorf F.R."/>
            <person name="Daniel R."/>
            <person name="Duerre P."/>
        </authorList>
    </citation>
    <scope>NUCLEOTIDE SEQUENCE [LARGE SCALE GENOMIC DNA]</scope>
    <source>
        <strain evidence="4">DSM 5847</strain>
    </source>
</reference>